<sequence>DPSSDDSDEDNLSTSPWLDPDTCDPFNGITASQTLQRSASRAAKRLSSHAMVESEILARHVWGLRREHESLLTIAYEQAALSELALLAELRAWRRKVRSLRKLLPASSLPLSEKQTSLAHGPLAAARMEVADRNRRLGALARQVAEVQDPPAHKGASQVEPSNLAATRNSAIRMTDRSSAREPDISNSPAGSDATRLLMERAGLRRRVAALEAQLETKTAKPAAQTSNQSPTAGAPGSAVSLREELAGLRSRCHAALGTRCAGVQ</sequence>
<dbReference type="Proteomes" id="UP000654075">
    <property type="component" value="Unassembled WGS sequence"/>
</dbReference>
<evidence type="ECO:0000313" key="2">
    <source>
        <dbReference type="EMBL" id="CAE8638198.1"/>
    </source>
</evidence>
<comment type="caution">
    <text evidence="2">The sequence shown here is derived from an EMBL/GenBank/DDBJ whole genome shotgun (WGS) entry which is preliminary data.</text>
</comment>
<keyword evidence="3" id="KW-1185">Reference proteome</keyword>
<feature type="region of interest" description="Disordered" evidence="1">
    <location>
        <begin position="1"/>
        <end position="23"/>
    </location>
</feature>
<reference evidence="2" key="1">
    <citation type="submission" date="2021-02" db="EMBL/GenBank/DDBJ databases">
        <authorList>
            <person name="Dougan E. K."/>
            <person name="Rhodes N."/>
            <person name="Thang M."/>
            <person name="Chan C."/>
        </authorList>
    </citation>
    <scope>NUCLEOTIDE SEQUENCE</scope>
</reference>
<name>A0A813HJ22_POLGL</name>
<evidence type="ECO:0000256" key="1">
    <source>
        <dbReference type="SAM" id="MobiDB-lite"/>
    </source>
</evidence>
<feature type="compositionally biased region" description="Acidic residues" evidence="1">
    <location>
        <begin position="1"/>
        <end position="11"/>
    </location>
</feature>
<accession>A0A813HJ22</accession>
<gene>
    <name evidence="2" type="ORF">PGLA1383_LOCUS53432</name>
</gene>
<feature type="region of interest" description="Disordered" evidence="1">
    <location>
        <begin position="214"/>
        <end position="240"/>
    </location>
</feature>
<dbReference type="EMBL" id="CAJNNV010031885">
    <property type="protein sequence ID" value="CAE8638198.1"/>
    <property type="molecule type" value="Genomic_DNA"/>
</dbReference>
<feature type="region of interest" description="Disordered" evidence="1">
    <location>
        <begin position="145"/>
        <end position="195"/>
    </location>
</feature>
<feature type="compositionally biased region" description="Basic and acidic residues" evidence="1">
    <location>
        <begin position="174"/>
        <end position="184"/>
    </location>
</feature>
<feature type="non-terminal residue" evidence="2">
    <location>
        <position position="1"/>
    </location>
</feature>
<dbReference type="AlphaFoldDB" id="A0A813HJ22"/>
<organism evidence="2 3">
    <name type="scientific">Polarella glacialis</name>
    <name type="common">Dinoflagellate</name>
    <dbReference type="NCBI Taxonomy" id="89957"/>
    <lineage>
        <taxon>Eukaryota</taxon>
        <taxon>Sar</taxon>
        <taxon>Alveolata</taxon>
        <taxon>Dinophyceae</taxon>
        <taxon>Suessiales</taxon>
        <taxon>Suessiaceae</taxon>
        <taxon>Polarella</taxon>
    </lineage>
</organism>
<protein>
    <submittedName>
        <fullName evidence="2">Uncharacterized protein</fullName>
    </submittedName>
</protein>
<evidence type="ECO:0000313" key="3">
    <source>
        <dbReference type="Proteomes" id="UP000654075"/>
    </source>
</evidence>
<proteinExistence type="predicted"/>
<feature type="compositionally biased region" description="Polar residues" evidence="1">
    <location>
        <begin position="159"/>
        <end position="172"/>
    </location>
</feature>